<dbReference type="EMBL" id="QPKB01000001">
    <property type="protein sequence ID" value="RWR72735.1"/>
    <property type="molecule type" value="Genomic_DNA"/>
</dbReference>
<dbReference type="Proteomes" id="UP000283530">
    <property type="component" value="Unassembled WGS sequence"/>
</dbReference>
<organism evidence="3 4">
    <name type="scientific">Cinnamomum micranthum f. kanehirae</name>
    <dbReference type="NCBI Taxonomy" id="337451"/>
    <lineage>
        <taxon>Eukaryota</taxon>
        <taxon>Viridiplantae</taxon>
        <taxon>Streptophyta</taxon>
        <taxon>Embryophyta</taxon>
        <taxon>Tracheophyta</taxon>
        <taxon>Spermatophyta</taxon>
        <taxon>Magnoliopsida</taxon>
        <taxon>Magnoliidae</taxon>
        <taxon>Laurales</taxon>
        <taxon>Lauraceae</taxon>
        <taxon>Cinnamomum</taxon>
    </lineage>
</organism>
<dbReference type="AlphaFoldDB" id="A0A3S3MFD9"/>
<name>A0A3S3MFD9_9MAGN</name>
<dbReference type="InterPro" id="IPR038944">
    <property type="entry name" value="OEP7-like"/>
</dbReference>
<protein>
    <submittedName>
        <fullName evidence="3">Chloroplast outer envelope membrane-like protein</fullName>
    </submittedName>
</protein>
<feature type="transmembrane region" description="Helical" evidence="2">
    <location>
        <begin position="14"/>
        <end position="36"/>
    </location>
</feature>
<evidence type="ECO:0000256" key="1">
    <source>
        <dbReference type="SAM" id="MobiDB-lite"/>
    </source>
</evidence>
<keyword evidence="2" id="KW-0812">Transmembrane</keyword>
<feature type="region of interest" description="Disordered" evidence="1">
    <location>
        <begin position="43"/>
        <end position="92"/>
    </location>
</feature>
<dbReference type="STRING" id="337451.A0A3S3MFD9"/>
<proteinExistence type="predicted"/>
<evidence type="ECO:0000256" key="2">
    <source>
        <dbReference type="SAM" id="Phobius"/>
    </source>
</evidence>
<keyword evidence="4" id="KW-1185">Reference proteome</keyword>
<comment type="caution">
    <text evidence="3">The sequence shown here is derived from an EMBL/GenBank/DDBJ whole genome shotgun (WGS) entry which is preliminary data.</text>
</comment>
<keyword evidence="2" id="KW-0472">Membrane</keyword>
<sequence length="92" mass="10328">MGEGESTNKTIKSALVVAGAVAFGWFTIELAFKPFLERIRGAMDKSDPARDPDDENTATKPSSDSDDPEMTNQTQMLEQQEEKKQINFNFKR</sequence>
<keyword evidence="2" id="KW-1133">Transmembrane helix</keyword>
<dbReference type="PANTHER" id="PTHR33982:SF5">
    <property type="entry name" value="OUTER ENVELOPE MEMBRANE PROTEIN 7"/>
    <property type="match status" value="1"/>
</dbReference>
<evidence type="ECO:0000313" key="3">
    <source>
        <dbReference type="EMBL" id="RWR72735.1"/>
    </source>
</evidence>
<reference evidence="3 4" key="1">
    <citation type="journal article" date="2019" name="Nat. Plants">
        <title>Stout camphor tree genome fills gaps in understanding of flowering plant genome evolution.</title>
        <authorList>
            <person name="Chaw S.M."/>
            <person name="Liu Y.C."/>
            <person name="Wu Y.W."/>
            <person name="Wang H.Y."/>
            <person name="Lin C.I."/>
            <person name="Wu C.S."/>
            <person name="Ke H.M."/>
            <person name="Chang L.Y."/>
            <person name="Hsu C.Y."/>
            <person name="Yang H.T."/>
            <person name="Sudianto E."/>
            <person name="Hsu M.H."/>
            <person name="Wu K.P."/>
            <person name="Wang L.N."/>
            <person name="Leebens-Mack J.H."/>
            <person name="Tsai I.J."/>
        </authorList>
    </citation>
    <scope>NUCLEOTIDE SEQUENCE [LARGE SCALE GENOMIC DNA]</scope>
    <source>
        <strain evidence="4">cv. Chaw 1501</strain>
        <tissue evidence="3">Young leaves</tissue>
    </source>
</reference>
<accession>A0A3S3MFD9</accession>
<evidence type="ECO:0000313" key="4">
    <source>
        <dbReference type="Proteomes" id="UP000283530"/>
    </source>
</evidence>
<gene>
    <name evidence="3" type="ORF">CKAN_00097400</name>
</gene>
<dbReference type="PANTHER" id="PTHR33982">
    <property type="entry name" value="OUTER ENVELOPE MEMBRANE PROTEIN 7-RELATED"/>
    <property type="match status" value="1"/>
</dbReference>
<dbReference type="OrthoDB" id="754892at2759"/>